<dbReference type="Pfam" id="PF12796">
    <property type="entry name" value="Ank_2"/>
    <property type="match status" value="1"/>
</dbReference>
<dbReference type="PANTHER" id="PTHR24198:SF165">
    <property type="entry name" value="ANKYRIN REPEAT-CONTAINING PROTEIN-RELATED"/>
    <property type="match status" value="1"/>
</dbReference>
<evidence type="ECO:0000256" key="2">
    <source>
        <dbReference type="ARBA" id="ARBA00023043"/>
    </source>
</evidence>
<name>A0A0C3HUQ7_OIDMZ</name>
<dbReference type="EMBL" id="KN832871">
    <property type="protein sequence ID" value="KIN06730.1"/>
    <property type="molecule type" value="Genomic_DNA"/>
</dbReference>
<accession>A0A0C3HUQ7</accession>
<dbReference type="STRING" id="913774.A0A0C3HUQ7"/>
<dbReference type="AlphaFoldDB" id="A0A0C3HUQ7"/>
<protein>
    <submittedName>
        <fullName evidence="4">Uncharacterized protein</fullName>
    </submittedName>
</protein>
<feature type="repeat" description="ANK" evidence="3">
    <location>
        <begin position="251"/>
        <end position="283"/>
    </location>
</feature>
<dbReference type="HOGENOM" id="CLU_987116_0_0_1"/>
<sequence length="315" mass="33879">MARAPNSDPVVRVPSPTPTAAEALGNLALSQRRFRHLCASGSQAEVKNLLEEWPGEVTSLNDFQVTSSPRLSSPLCEAARNGHRSLLEYLVSCGFSLFASDLYGVPEAATRGAVETGNTEILELLLELGWDLNSRRRTSSPSAVSWALNNESIVRWFLDHGADPNGACSDGCTATTAAANASPLSVVKLLVNYGGTIANTDAVPRAVLGHNNGQPDRLEVAEYLLDNGAPIDIYLNQNSAEEVPSIISMIGLETALQHACRGGRKDMVELLLRRGADKNRTGRYFESCIIKRGTAREIAEMNGFNDIASLLKADD</sequence>
<dbReference type="PROSITE" id="PS50297">
    <property type="entry name" value="ANK_REP_REGION"/>
    <property type="match status" value="1"/>
</dbReference>
<reference evidence="5" key="2">
    <citation type="submission" date="2015-01" db="EMBL/GenBank/DDBJ databases">
        <title>Evolutionary Origins and Diversification of the Mycorrhizal Mutualists.</title>
        <authorList>
            <consortium name="DOE Joint Genome Institute"/>
            <consortium name="Mycorrhizal Genomics Consortium"/>
            <person name="Kohler A."/>
            <person name="Kuo A."/>
            <person name="Nagy L.G."/>
            <person name="Floudas D."/>
            <person name="Copeland A."/>
            <person name="Barry K.W."/>
            <person name="Cichocki N."/>
            <person name="Veneault-Fourrey C."/>
            <person name="LaButti K."/>
            <person name="Lindquist E.A."/>
            <person name="Lipzen A."/>
            <person name="Lundell T."/>
            <person name="Morin E."/>
            <person name="Murat C."/>
            <person name="Riley R."/>
            <person name="Ohm R."/>
            <person name="Sun H."/>
            <person name="Tunlid A."/>
            <person name="Henrissat B."/>
            <person name="Grigoriev I.V."/>
            <person name="Hibbett D.S."/>
            <person name="Martin F."/>
        </authorList>
    </citation>
    <scope>NUCLEOTIDE SEQUENCE [LARGE SCALE GENOMIC DNA]</scope>
    <source>
        <strain evidence="5">Zn</strain>
    </source>
</reference>
<proteinExistence type="predicted"/>
<dbReference type="SUPFAM" id="SSF48403">
    <property type="entry name" value="Ankyrin repeat"/>
    <property type="match status" value="1"/>
</dbReference>
<keyword evidence="2 3" id="KW-0040">ANK repeat</keyword>
<dbReference type="Pfam" id="PF00023">
    <property type="entry name" value="Ank"/>
    <property type="match status" value="1"/>
</dbReference>
<reference evidence="4 5" key="1">
    <citation type="submission" date="2014-04" db="EMBL/GenBank/DDBJ databases">
        <authorList>
            <consortium name="DOE Joint Genome Institute"/>
            <person name="Kuo A."/>
            <person name="Martino E."/>
            <person name="Perotto S."/>
            <person name="Kohler A."/>
            <person name="Nagy L.G."/>
            <person name="Floudas D."/>
            <person name="Copeland A."/>
            <person name="Barry K.W."/>
            <person name="Cichocki N."/>
            <person name="Veneault-Fourrey C."/>
            <person name="LaButti K."/>
            <person name="Lindquist E.A."/>
            <person name="Lipzen A."/>
            <person name="Lundell T."/>
            <person name="Morin E."/>
            <person name="Murat C."/>
            <person name="Sun H."/>
            <person name="Tunlid A."/>
            <person name="Henrissat B."/>
            <person name="Grigoriev I.V."/>
            <person name="Hibbett D.S."/>
            <person name="Martin F."/>
            <person name="Nordberg H.P."/>
            <person name="Cantor M.N."/>
            <person name="Hua S.X."/>
        </authorList>
    </citation>
    <scope>NUCLEOTIDE SEQUENCE [LARGE SCALE GENOMIC DNA]</scope>
    <source>
        <strain evidence="4 5">Zn</strain>
    </source>
</reference>
<evidence type="ECO:0000313" key="5">
    <source>
        <dbReference type="Proteomes" id="UP000054321"/>
    </source>
</evidence>
<dbReference type="InterPro" id="IPR002110">
    <property type="entry name" value="Ankyrin_rpt"/>
</dbReference>
<dbReference type="Proteomes" id="UP000054321">
    <property type="component" value="Unassembled WGS sequence"/>
</dbReference>
<dbReference type="InParanoid" id="A0A0C3HUQ7"/>
<keyword evidence="1" id="KW-0677">Repeat</keyword>
<dbReference type="PROSITE" id="PS50088">
    <property type="entry name" value="ANK_REPEAT"/>
    <property type="match status" value="1"/>
</dbReference>
<dbReference type="SMART" id="SM00248">
    <property type="entry name" value="ANK"/>
    <property type="match status" value="4"/>
</dbReference>
<dbReference type="PANTHER" id="PTHR24198">
    <property type="entry name" value="ANKYRIN REPEAT AND PROTEIN KINASE DOMAIN-CONTAINING PROTEIN"/>
    <property type="match status" value="1"/>
</dbReference>
<organism evidence="4 5">
    <name type="scientific">Oidiodendron maius (strain Zn)</name>
    <dbReference type="NCBI Taxonomy" id="913774"/>
    <lineage>
        <taxon>Eukaryota</taxon>
        <taxon>Fungi</taxon>
        <taxon>Dikarya</taxon>
        <taxon>Ascomycota</taxon>
        <taxon>Pezizomycotina</taxon>
        <taxon>Leotiomycetes</taxon>
        <taxon>Leotiomycetes incertae sedis</taxon>
        <taxon>Myxotrichaceae</taxon>
        <taxon>Oidiodendron</taxon>
    </lineage>
</organism>
<keyword evidence="5" id="KW-1185">Reference proteome</keyword>
<dbReference type="InterPro" id="IPR036770">
    <property type="entry name" value="Ankyrin_rpt-contain_sf"/>
</dbReference>
<evidence type="ECO:0000313" key="4">
    <source>
        <dbReference type="EMBL" id="KIN06730.1"/>
    </source>
</evidence>
<evidence type="ECO:0000256" key="1">
    <source>
        <dbReference type="ARBA" id="ARBA00022737"/>
    </source>
</evidence>
<dbReference type="Gene3D" id="1.25.40.20">
    <property type="entry name" value="Ankyrin repeat-containing domain"/>
    <property type="match status" value="2"/>
</dbReference>
<evidence type="ECO:0000256" key="3">
    <source>
        <dbReference type="PROSITE-ProRule" id="PRU00023"/>
    </source>
</evidence>
<gene>
    <name evidence="4" type="ORF">OIDMADRAFT_50208</name>
</gene>
<dbReference type="OrthoDB" id="194358at2759"/>